<comment type="subcellular location">
    <subcellularLocation>
        <location evidence="1">Cytoplasm</location>
    </subcellularLocation>
</comment>
<dbReference type="SMART" id="SM00336">
    <property type="entry name" value="BBOX"/>
    <property type="match status" value="1"/>
</dbReference>
<dbReference type="InterPro" id="IPR001870">
    <property type="entry name" value="B30.2/SPRY"/>
</dbReference>
<dbReference type="SUPFAM" id="SSF57850">
    <property type="entry name" value="RING/U-box"/>
    <property type="match status" value="1"/>
</dbReference>
<dbReference type="STRING" id="8030.ENSSSAP00000046615"/>
<dbReference type="InterPro" id="IPR001841">
    <property type="entry name" value="Znf_RING"/>
</dbReference>
<dbReference type="InterPro" id="IPR006574">
    <property type="entry name" value="PRY"/>
</dbReference>
<protein>
    <submittedName>
        <fullName evidence="15">E3 ubiquitin-protein ligase TRIM35</fullName>
    </submittedName>
</protein>
<dbReference type="PROSITE" id="PS50824">
    <property type="entry name" value="DAPIN"/>
    <property type="match status" value="1"/>
</dbReference>
<dbReference type="PROSITE" id="PS00518">
    <property type="entry name" value="ZF_RING_1"/>
    <property type="match status" value="1"/>
</dbReference>
<dbReference type="SMART" id="SM00184">
    <property type="entry name" value="RING"/>
    <property type="match status" value="1"/>
</dbReference>
<dbReference type="Proteomes" id="UP001652741">
    <property type="component" value="Chromosome ssa20"/>
</dbReference>
<dbReference type="AlphaFoldDB" id="A0A1S3NK00"/>
<reference evidence="15" key="1">
    <citation type="submission" date="2025-08" db="UniProtKB">
        <authorList>
            <consortium name="RefSeq"/>
        </authorList>
    </citation>
    <scope>IDENTIFICATION</scope>
</reference>
<dbReference type="SUPFAM" id="SSF57845">
    <property type="entry name" value="B-box zinc-binding domain"/>
    <property type="match status" value="1"/>
</dbReference>
<keyword evidence="4" id="KW-0479">Metal-binding</keyword>
<dbReference type="InterPro" id="IPR043136">
    <property type="entry name" value="B30.2/SPRY_sf"/>
</dbReference>
<dbReference type="InterPro" id="IPR018957">
    <property type="entry name" value="Znf_C3HC4_RING-type"/>
</dbReference>
<dbReference type="GO" id="GO:0008270">
    <property type="term" value="F:zinc ion binding"/>
    <property type="evidence" value="ECO:0007669"/>
    <property type="project" value="UniProtKB-KW"/>
</dbReference>
<dbReference type="InterPro" id="IPR050143">
    <property type="entry name" value="TRIM/RBCC"/>
</dbReference>
<dbReference type="CDD" id="cd12893">
    <property type="entry name" value="SPRY_PRY_TRIM35"/>
    <property type="match status" value="1"/>
</dbReference>
<dbReference type="SMART" id="SM00449">
    <property type="entry name" value="SPRY"/>
    <property type="match status" value="1"/>
</dbReference>
<sequence>MMATSIPVPELLLAILEQLITEDLKTFQWYLTQVVLNDFPPFPKSKLENTDRLTTVDKMIKTSSYEGAVKVSLEILRKMNHHNLAEKLQRDSQTSCPVCHDILRDPVILSCHHKVCTVCIHECWNQNNSQQCPVCKKRILMDTARSEVLCSLHSEKFKLFCLEDKKLICVVCQTSKKHKNHNCSPIDEAAQDQKEELQTAVNSLKEKLGVFRKISQTCAEHILSQAQHTEGQIKGQFEKLHQFLREEEAARIAELKEEEEHKNRVMKEKIEEMSREISSLANTIRFLEEEVKAEDLSFLQNYESTMERAQWKLPDPMLVSGVLINVAKYLGNLQFRVWEKMHEIVKYTPVILNPNTSQPHLILSDDLTSVRHRDEDSINDSDETLQLPDNPERFDTFRMVLGSEGFNSGTHNWDIEVGDNTHWSLGVMTESVQRKGEVKNGYWQIRFTAGKYDTHSPSGSDTLLTVRQKPLRIRVQLDWDGGKLSFSDPDNKTVLHTFTHTFTEKVFPFCLNGCKLHPVRILPVKACVTVEKPNETFLQDTSVRGLTVNTHNDYDMFDDSYDGYEDKDEEDDYEDKDEEDDYEDKDEEDDYDYEDKDEDEEDDYEDELDDYK</sequence>
<evidence type="ECO:0000256" key="2">
    <source>
        <dbReference type="ARBA" id="ARBA00008518"/>
    </source>
</evidence>
<name>A0A1S3NK00_SALSA</name>
<dbReference type="InterPro" id="IPR017907">
    <property type="entry name" value="Znf_RING_CS"/>
</dbReference>
<dbReference type="KEGG" id="sasa:106579911"/>
<feature type="coiled-coil region" evidence="8">
    <location>
        <begin position="245"/>
        <end position="290"/>
    </location>
</feature>
<dbReference type="Pfam" id="PF00622">
    <property type="entry name" value="SPRY"/>
    <property type="match status" value="1"/>
</dbReference>
<dbReference type="InterPro" id="IPR004020">
    <property type="entry name" value="DAPIN"/>
</dbReference>
<dbReference type="Pfam" id="PF02758">
    <property type="entry name" value="PYRIN"/>
    <property type="match status" value="1"/>
</dbReference>
<dbReference type="InterPro" id="IPR013320">
    <property type="entry name" value="ConA-like_dom_sf"/>
</dbReference>
<evidence type="ECO:0000256" key="6">
    <source>
        <dbReference type="ARBA" id="ARBA00022833"/>
    </source>
</evidence>
<evidence type="ECO:0000256" key="5">
    <source>
        <dbReference type="ARBA" id="ARBA00022771"/>
    </source>
</evidence>
<dbReference type="PROSITE" id="PS50089">
    <property type="entry name" value="ZF_RING_2"/>
    <property type="match status" value="1"/>
</dbReference>
<keyword evidence="5 7" id="KW-0863">Zinc-finger</keyword>
<dbReference type="GO" id="GO:0005737">
    <property type="term" value="C:cytoplasm"/>
    <property type="evidence" value="ECO:0007669"/>
    <property type="project" value="UniProtKB-SubCell"/>
</dbReference>
<dbReference type="InterPro" id="IPR000315">
    <property type="entry name" value="Znf_B-box"/>
</dbReference>
<feature type="domain" description="B30.2/SPRY" evidence="12">
    <location>
        <begin position="330"/>
        <end position="528"/>
    </location>
</feature>
<dbReference type="GeneID" id="106579911"/>
<evidence type="ECO:0000256" key="9">
    <source>
        <dbReference type="SAM" id="MobiDB-lite"/>
    </source>
</evidence>
<evidence type="ECO:0000256" key="1">
    <source>
        <dbReference type="ARBA" id="ARBA00004496"/>
    </source>
</evidence>
<feature type="domain" description="Pyrin" evidence="13">
    <location>
        <begin position="2"/>
        <end position="94"/>
    </location>
</feature>
<dbReference type="PRINTS" id="PR01407">
    <property type="entry name" value="BUTYPHLNCDUF"/>
</dbReference>
<evidence type="ECO:0000313" key="14">
    <source>
        <dbReference type="Proteomes" id="UP001652741"/>
    </source>
</evidence>
<keyword evidence="3" id="KW-0963">Cytoplasm</keyword>
<dbReference type="InterPro" id="IPR003879">
    <property type="entry name" value="Butyrophylin_SPRY"/>
</dbReference>
<dbReference type="Gene3D" id="3.30.40.10">
    <property type="entry name" value="Zinc/RING finger domain, C3HC4 (zinc finger)"/>
    <property type="match status" value="1"/>
</dbReference>
<dbReference type="PANTHER" id="PTHR24103">
    <property type="entry name" value="E3 UBIQUITIN-PROTEIN LIGASE TRIM"/>
    <property type="match status" value="1"/>
</dbReference>
<dbReference type="CDD" id="cd08321">
    <property type="entry name" value="Pyrin_ASC-like"/>
    <property type="match status" value="1"/>
</dbReference>
<evidence type="ECO:0000256" key="7">
    <source>
        <dbReference type="PROSITE-ProRule" id="PRU00024"/>
    </source>
</evidence>
<dbReference type="InterPro" id="IPR011029">
    <property type="entry name" value="DEATH-like_dom_sf"/>
</dbReference>
<comment type="similarity">
    <text evidence="2">Belongs to the TRIM/RBCC family.</text>
</comment>
<evidence type="ECO:0000259" key="12">
    <source>
        <dbReference type="PROSITE" id="PS50188"/>
    </source>
</evidence>
<dbReference type="Pfam" id="PF13765">
    <property type="entry name" value="PRY"/>
    <property type="match status" value="1"/>
</dbReference>
<gene>
    <name evidence="15" type="primary">LOC106579911</name>
</gene>
<dbReference type="InterPro" id="IPR013083">
    <property type="entry name" value="Znf_RING/FYVE/PHD"/>
</dbReference>
<keyword evidence="14" id="KW-1185">Reference proteome</keyword>
<dbReference type="InterPro" id="IPR003877">
    <property type="entry name" value="SPRY_dom"/>
</dbReference>
<evidence type="ECO:0000313" key="15">
    <source>
        <dbReference type="RefSeq" id="XP_014015744.2"/>
    </source>
</evidence>
<dbReference type="RefSeq" id="XP_014015744.2">
    <property type="nucleotide sequence ID" value="XM_014160269.2"/>
</dbReference>
<keyword evidence="8" id="KW-0175">Coiled coil</keyword>
<evidence type="ECO:0000259" key="10">
    <source>
        <dbReference type="PROSITE" id="PS50089"/>
    </source>
</evidence>
<dbReference type="CDD" id="cd22249">
    <property type="entry name" value="UDM1_RNF168_RNF169-like"/>
    <property type="match status" value="1"/>
</dbReference>
<dbReference type="PaxDb" id="8030-ENSSSAP00000046615"/>
<dbReference type="Gene3D" id="2.60.120.920">
    <property type="match status" value="1"/>
</dbReference>
<evidence type="ECO:0000256" key="8">
    <source>
        <dbReference type="SAM" id="Coils"/>
    </source>
</evidence>
<dbReference type="Gene3D" id="3.30.160.60">
    <property type="entry name" value="Classic Zinc Finger"/>
    <property type="match status" value="1"/>
</dbReference>
<feature type="domain" description="B box-type" evidence="11">
    <location>
        <begin position="145"/>
        <end position="186"/>
    </location>
</feature>
<feature type="domain" description="RING-type" evidence="10">
    <location>
        <begin position="96"/>
        <end position="136"/>
    </location>
</feature>
<dbReference type="Pfam" id="PF00097">
    <property type="entry name" value="zf-C3HC4"/>
    <property type="match status" value="1"/>
</dbReference>
<feature type="region of interest" description="Disordered" evidence="9">
    <location>
        <begin position="557"/>
        <end position="612"/>
    </location>
</feature>
<dbReference type="SMART" id="SM00589">
    <property type="entry name" value="PRY"/>
    <property type="match status" value="1"/>
</dbReference>
<evidence type="ECO:0000259" key="13">
    <source>
        <dbReference type="PROSITE" id="PS50824"/>
    </source>
</evidence>
<proteinExistence type="inferred from homology"/>
<evidence type="ECO:0000256" key="3">
    <source>
        <dbReference type="ARBA" id="ARBA00022490"/>
    </source>
</evidence>
<accession>A0A1S3NK00</accession>
<dbReference type="SUPFAM" id="SSF47986">
    <property type="entry name" value="DEATH domain"/>
    <property type="match status" value="1"/>
</dbReference>
<dbReference type="PROSITE" id="PS50119">
    <property type="entry name" value="ZF_BBOX"/>
    <property type="match status" value="1"/>
</dbReference>
<evidence type="ECO:0000259" key="11">
    <source>
        <dbReference type="PROSITE" id="PS50119"/>
    </source>
</evidence>
<dbReference type="PROSITE" id="PS50188">
    <property type="entry name" value="B302_SPRY"/>
    <property type="match status" value="1"/>
</dbReference>
<dbReference type="SMART" id="SM01289">
    <property type="entry name" value="PYRIN"/>
    <property type="match status" value="1"/>
</dbReference>
<dbReference type="Pfam" id="PF00643">
    <property type="entry name" value="zf-B_box"/>
    <property type="match status" value="1"/>
</dbReference>
<dbReference type="Gene3D" id="1.10.533.10">
    <property type="entry name" value="Death Domain, Fas"/>
    <property type="match status" value="1"/>
</dbReference>
<keyword evidence="6" id="KW-0862">Zinc</keyword>
<dbReference type="SUPFAM" id="SSF49899">
    <property type="entry name" value="Concanavalin A-like lectins/glucanases"/>
    <property type="match status" value="1"/>
</dbReference>
<organism evidence="14 15">
    <name type="scientific">Salmo salar</name>
    <name type="common">Atlantic salmon</name>
    <dbReference type="NCBI Taxonomy" id="8030"/>
    <lineage>
        <taxon>Eukaryota</taxon>
        <taxon>Metazoa</taxon>
        <taxon>Chordata</taxon>
        <taxon>Craniata</taxon>
        <taxon>Vertebrata</taxon>
        <taxon>Euteleostomi</taxon>
        <taxon>Actinopterygii</taxon>
        <taxon>Neopterygii</taxon>
        <taxon>Teleostei</taxon>
        <taxon>Protacanthopterygii</taxon>
        <taxon>Salmoniformes</taxon>
        <taxon>Salmonidae</taxon>
        <taxon>Salmoninae</taxon>
        <taxon>Salmo</taxon>
    </lineage>
</organism>
<evidence type="ECO:0000256" key="4">
    <source>
        <dbReference type="ARBA" id="ARBA00022723"/>
    </source>
</evidence>